<reference evidence="14 15" key="1">
    <citation type="submission" date="2016-10" db="EMBL/GenBank/DDBJ databases">
        <authorList>
            <person name="de Groot N.N."/>
        </authorList>
    </citation>
    <scope>NUCLEOTIDE SEQUENCE [LARGE SCALE GENOMIC DNA]</scope>
    <source>
        <strain evidence="14 15">DSM 14789</strain>
    </source>
</reference>
<evidence type="ECO:0000256" key="1">
    <source>
        <dbReference type="ARBA" id="ARBA00000085"/>
    </source>
</evidence>
<evidence type="ECO:0000256" key="3">
    <source>
        <dbReference type="ARBA" id="ARBA00012438"/>
    </source>
</evidence>
<protein>
    <recommendedName>
        <fullName evidence="3">histidine kinase</fullName>
        <ecNumber evidence="3">2.7.13.3</ecNumber>
    </recommendedName>
</protein>
<feature type="domain" description="HAMP" evidence="13">
    <location>
        <begin position="195"/>
        <end position="246"/>
    </location>
</feature>
<keyword evidence="4" id="KW-0597">Phosphoprotein</keyword>
<feature type="domain" description="Histidine kinase" evidence="12">
    <location>
        <begin position="254"/>
        <end position="457"/>
    </location>
</feature>
<evidence type="ECO:0000313" key="14">
    <source>
        <dbReference type="EMBL" id="SDL37092.1"/>
    </source>
</evidence>
<evidence type="ECO:0000256" key="9">
    <source>
        <dbReference type="ARBA" id="ARBA00023012"/>
    </source>
</evidence>
<dbReference type="SUPFAM" id="SSF55874">
    <property type="entry name" value="ATPase domain of HSP90 chaperone/DNA topoisomerase II/histidine kinase"/>
    <property type="match status" value="1"/>
</dbReference>
<gene>
    <name evidence="14" type="ORF">SAMN05661010_01470</name>
</gene>
<dbReference type="EMBL" id="FNGI01000003">
    <property type="protein sequence ID" value="SDL37092.1"/>
    <property type="molecule type" value="Genomic_DNA"/>
</dbReference>
<dbReference type="SMART" id="SM00387">
    <property type="entry name" value="HATPase_c"/>
    <property type="match status" value="1"/>
</dbReference>
<dbReference type="PROSITE" id="PS50109">
    <property type="entry name" value="HIS_KIN"/>
    <property type="match status" value="1"/>
</dbReference>
<dbReference type="Gene3D" id="3.30.565.10">
    <property type="entry name" value="Histidine kinase-like ATPase, C-terminal domain"/>
    <property type="match status" value="1"/>
</dbReference>
<dbReference type="InterPro" id="IPR004358">
    <property type="entry name" value="Sig_transdc_His_kin-like_C"/>
</dbReference>
<dbReference type="PROSITE" id="PS50885">
    <property type="entry name" value="HAMP"/>
    <property type="match status" value="1"/>
</dbReference>
<dbReference type="EC" id="2.7.13.3" evidence="3"/>
<dbReference type="PANTHER" id="PTHR45436">
    <property type="entry name" value="SENSOR HISTIDINE KINASE YKOH"/>
    <property type="match status" value="1"/>
</dbReference>
<evidence type="ECO:0000313" key="15">
    <source>
        <dbReference type="Proteomes" id="UP000198654"/>
    </source>
</evidence>
<evidence type="ECO:0000259" key="12">
    <source>
        <dbReference type="PROSITE" id="PS50109"/>
    </source>
</evidence>
<name>A0A1G9JIH3_9GAMM</name>
<keyword evidence="7 14" id="KW-0418">Kinase</keyword>
<evidence type="ECO:0000256" key="7">
    <source>
        <dbReference type="ARBA" id="ARBA00022777"/>
    </source>
</evidence>
<dbReference type="PANTHER" id="PTHR45436:SF5">
    <property type="entry name" value="SENSOR HISTIDINE KINASE TRCS"/>
    <property type="match status" value="1"/>
</dbReference>
<dbReference type="GO" id="GO:0000160">
    <property type="term" value="P:phosphorelay signal transduction system"/>
    <property type="evidence" value="ECO:0007669"/>
    <property type="project" value="UniProtKB-KW"/>
</dbReference>
<evidence type="ECO:0000256" key="6">
    <source>
        <dbReference type="ARBA" id="ARBA00022692"/>
    </source>
</evidence>
<sequence>MKQRLRALAARPAGWSLGSRLLAVALALVLLVMPLAGAGLAYNFRESVTAAFDQRLASLLQVVLADIEYDPNAQRLIVSRSLGDSRFSQVFSGWYWQVTDTQGMTRVSRSLWDQRLPVSMAEGVGVRNIAGPRGEPLRVIERDIRLPGHARRLHVSVAASREQLDTEVARFEWLLALSLLTLAGLLLLGLAVQIRWGLAPLRRLHGNLKAIEAGEAERLDTRLPGELSELAGAMNEVLERDRRLIERGRAAAGNMAHALKTPVSVLQTVADRLPETQRRQVRDEVGRIDAAVRHHLARASAAGGATLAGRVRLAEAIAPVVDGLSRLASRRGIVLERDIDATLSVRMDPQDLQELVGNLLDNALRWAEDRVRLNVWAEAGGARLCIEDDGPGMTAAQREAALARGVRLDERRSDSRSGSGLGLAIVEDLMTLYGGQLVLDDASLGGLAVTVWLPGSALVPASASHRTPARER</sequence>
<dbReference type="GO" id="GO:0005886">
    <property type="term" value="C:plasma membrane"/>
    <property type="evidence" value="ECO:0007669"/>
    <property type="project" value="TreeGrafter"/>
</dbReference>
<evidence type="ECO:0000259" key="13">
    <source>
        <dbReference type="PROSITE" id="PS50885"/>
    </source>
</evidence>
<proteinExistence type="predicted"/>
<dbReference type="PRINTS" id="PR00344">
    <property type="entry name" value="BCTRLSENSOR"/>
</dbReference>
<evidence type="ECO:0000256" key="4">
    <source>
        <dbReference type="ARBA" id="ARBA00022553"/>
    </source>
</evidence>
<keyword evidence="5" id="KW-0808">Transferase</keyword>
<dbReference type="STRING" id="119000.SAMN05661010_01470"/>
<dbReference type="Gene3D" id="1.10.287.130">
    <property type="match status" value="1"/>
</dbReference>
<evidence type="ECO:0000256" key="11">
    <source>
        <dbReference type="SAM" id="Phobius"/>
    </source>
</evidence>
<dbReference type="InterPro" id="IPR050428">
    <property type="entry name" value="TCS_sensor_his_kinase"/>
</dbReference>
<dbReference type="AlphaFoldDB" id="A0A1G9JIH3"/>
<organism evidence="14 15">
    <name type="scientific">Modicisalibacter muralis</name>
    <dbReference type="NCBI Taxonomy" id="119000"/>
    <lineage>
        <taxon>Bacteria</taxon>
        <taxon>Pseudomonadati</taxon>
        <taxon>Pseudomonadota</taxon>
        <taxon>Gammaproteobacteria</taxon>
        <taxon>Oceanospirillales</taxon>
        <taxon>Halomonadaceae</taxon>
        <taxon>Modicisalibacter</taxon>
    </lineage>
</organism>
<dbReference type="Pfam" id="PF00672">
    <property type="entry name" value="HAMP"/>
    <property type="match status" value="1"/>
</dbReference>
<dbReference type="InterPro" id="IPR036890">
    <property type="entry name" value="HATPase_C_sf"/>
</dbReference>
<dbReference type="RefSeq" id="WP_245704134.1">
    <property type="nucleotide sequence ID" value="NZ_FNGI01000003.1"/>
</dbReference>
<evidence type="ECO:0000256" key="2">
    <source>
        <dbReference type="ARBA" id="ARBA00004370"/>
    </source>
</evidence>
<accession>A0A1G9JIH3</accession>
<dbReference type="InterPro" id="IPR005467">
    <property type="entry name" value="His_kinase_dom"/>
</dbReference>
<keyword evidence="6 11" id="KW-0812">Transmembrane</keyword>
<keyword evidence="15" id="KW-1185">Reference proteome</keyword>
<dbReference type="Pfam" id="PF02518">
    <property type="entry name" value="HATPase_c"/>
    <property type="match status" value="1"/>
</dbReference>
<evidence type="ECO:0000256" key="10">
    <source>
        <dbReference type="ARBA" id="ARBA00023136"/>
    </source>
</evidence>
<keyword evidence="9" id="KW-0902">Two-component regulatory system</keyword>
<comment type="subcellular location">
    <subcellularLocation>
        <location evidence="2">Membrane</location>
    </subcellularLocation>
</comment>
<keyword evidence="10 11" id="KW-0472">Membrane</keyword>
<comment type="catalytic activity">
    <reaction evidence="1">
        <text>ATP + protein L-histidine = ADP + protein N-phospho-L-histidine.</text>
        <dbReference type="EC" id="2.7.13.3"/>
    </reaction>
</comment>
<dbReference type="Proteomes" id="UP000198654">
    <property type="component" value="Unassembled WGS sequence"/>
</dbReference>
<dbReference type="InterPro" id="IPR003594">
    <property type="entry name" value="HATPase_dom"/>
</dbReference>
<dbReference type="GO" id="GO:0004673">
    <property type="term" value="F:protein histidine kinase activity"/>
    <property type="evidence" value="ECO:0007669"/>
    <property type="project" value="UniProtKB-EC"/>
</dbReference>
<evidence type="ECO:0000256" key="5">
    <source>
        <dbReference type="ARBA" id="ARBA00022679"/>
    </source>
</evidence>
<feature type="transmembrane region" description="Helical" evidence="11">
    <location>
        <begin position="173"/>
        <end position="194"/>
    </location>
</feature>
<keyword evidence="8 11" id="KW-1133">Transmembrane helix</keyword>
<evidence type="ECO:0000256" key="8">
    <source>
        <dbReference type="ARBA" id="ARBA00022989"/>
    </source>
</evidence>
<dbReference type="InterPro" id="IPR003660">
    <property type="entry name" value="HAMP_dom"/>
</dbReference>